<dbReference type="InterPro" id="IPR036736">
    <property type="entry name" value="ACP-like_sf"/>
</dbReference>
<accession>A0A0F3IJL6</accession>
<dbReference type="InterPro" id="IPR013968">
    <property type="entry name" value="PKS_KR"/>
</dbReference>
<dbReference type="Gene3D" id="3.40.47.10">
    <property type="match status" value="1"/>
</dbReference>
<evidence type="ECO:0000259" key="7">
    <source>
        <dbReference type="PROSITE" id="PS52004"/>
    </source>
</evidence>
<dbReference type="InterPro" id="IPR057326">
    <property type="entry name" value="KR_dom"/>
</dbReference>
<dbReference type="RefSeq" id="WP_045778871.1">
    <property type="nucleotide sequence ID" value="NZ_LAJX01000078.1"/>
</dbReference>
<dbReference type="Gene3D" id="3.40.50.150">
    <property type="entry name" value="Vaccinia Virus protein VP39"/>
    <property type="match status" value="1"/>
</dbReference>
<dbReference type="InterPro" id="IPR050091">
    <property type="entry name" value="PKS_NRPS_Biosynth_Enz"/>
</dbReference>
<dbReference type="OrthoDB" id="9760689at2"/>
<dbReference type="Proteomes" id="UP000033684">
    <property type="component" value="Unassembled WGS sequence"/>
</dbReference>
<dbReference type="Pfam" id="PF08242">
    <property type="entry name" value="Methyltransf_12"/>
    <property type="match status" value="1"/>
</dbReference>
<dbReference type="EMBL" id="LAJX01000078">
    <property type="protein sequence ID" value="KJV06896.1"/>
    <property type="molecule type" value="Genomic_DNA"/>
</dbReference>
<dbReference type="Pfam" id="PF08659">
    <property type="entry name" value="KR"/>
    <property type="match status" value="1"/>
</dbReference>
<name>A0A0F3IJL6_9GAMM</name>
<keyword evidence="3" id="KW-0597">Phosphoprotein</keyword>
<evidence type="ECO:0000259" key="6">
    <source>
        <dbReference type="PROSITE" id="PS50075"/>
    </source>
</evidence>
<dbReference type="InterPro" id="IPR036291">
    <property type="entry name" value="NAD(P)-bd_dom_sf"/>
</dbReference>
<evidence type="ECO:0000256" key="5">
    <source>
        <dbReference type="ARBA" id="ARBA00023268"/>
    </source>
</evidence>
<reference evidence="8 9" key="2">
    <citation type="journal article" date="2016" name="Microb. Ecol.">
        <title>Genome Characteristics of a Novel Type I Methanotroph (Sn10-6) Isolated from a Flooded Indian Rice Field.</title>
        <authorList>
            <person name="Rahalkar M.C."/>
            <person name="Pandit P.S."/>
            <person name="Dhakephalkar P.K."/>
            <person name="Pore S."/>
            <person name="Arora P."/>
            <person name="Kapse N."/>
        </authorList>
    </citation>
    <scope>NUCLEOTIDE SEQUENCE [LARGE SCALE GENOMIC DNA]</scope>
    <source>
        <strain evidence="8 9">Sn10-6</strain>
    </source>
</reference>
<dbReference type="CDD" id="cd08953">
    <property type="entry name" value="KR_2_SDR_x"/>
    <property type="match status" value="1"/>
</dbReference>
<dbReference type="SMART" id="SM00822">
    <property type="entry name" value="PKS_KR"/>
    <property type="match status" value="1"/>
</dbReference>
<evidence type="ECO:0000313" key="9">
    <source>
        <dbReference type="Proteomes" id="UP000033684"/>
    </source>
</evidence>
<dbReference type="GO" id="GO:0004312">
    <property type="term" value="F:fatty acid synthase activity"/>
    <property type="evidence" value="ECO:0007669"/>
    <property type="project" value="TreeGrafter"/>
</dbReference>
<dbReference type="SMART" id="SM00823">
    <property type="entry name" value="PKS_PP"/>
    <property type="match status" value="1"/>
</dbReference>
<organism evidence="8 9">
    <name type="scientific">Methylocucumis oryzae</name>
    <dbReference type="NCBI Taxonomy" id="1632867"/>
    <lineage>
        <taxon>Bacteria</taxon>
        <taxon>Pseudomonadati</taxon>
        <taxon>Pseudomonadota</taxon>
        <taxon>Gammaproteobacteria</taxon>
        <taxon>Methylococcales</taxon>
        <taxon>Methylococcaceae</taxon>
        <taxon>Methylocucumis</taxon>
    </lineage>
</organism>
<comment type="similarity">
    <text evidence="1">Belongs to the short-chain dehydrogenases/reductases (SDR) family.</text>
</comment>
<dbReference type="InterPro" id="IPR016039">
    <property type="entry name" value="Thiolase-like"/>
</dbReference>
<dbReference type="PROSITE" id="PS50075">
    <property type="entry name" value="CARRIER"/>
    <property type="match status" value="1"/>
</dbReference>
<keyword evidence="5" id="KW-0511">Multifunctional enzyme</keyword>
<comment type="caution">
    <text evidence="8">The sequence shown here is derived from an EMBL/GenBank/DDBJ whole genome shotgun (WGS) entry which is preliminary data.</text>
</comment>
<keyword evidence="4" id="KW-0808">Transferase</keyword>
<evidence type="ECO:0000256" key="1">
    <source>
        <dbReference type="ARBA" id="ARBA00006484"/>
    </source>
</evidence>
<feature type="domain" description="Carrier" evidence="6">
    <location>
        <begin position="836"/>
        <end position="910"/>
    </location>
</feature>
<dbReference type="GO" id="GO:0031177">
    <property type="term" value="F:phosphopantetheine binding"/>
    <property type="evidence" value="ECO:0007669"/>
    <property type="project" value="InterPro"/>
</dbReference>
<dbReference type="SMART" id="SM00825">
    <property type="entry name" value="PKS_KS"/>
    <property type="match status" value="1"/>
</dbReference>
<dbReference type="PANTHER" id="PTHR43775">
    <property type="entry name" value="FATTY ACID SYNTHASE"/>
    <property type="match status" value="1"/>
</dbReference>
<dbReference type="Gene3D" id="3.40.50.720">
    <property type="entry name" value="NAD(P)-binding Rossmann-like Domain"/>
    <property type="match status" value="1"/>
</dbReference>
<reference evidence="9" key="1">
    <citation type="submission" date="2015-03" db="EMBL/GenBank/DDBJ databases">
        <title>Draft genome sequence of a novel methanotroph (Sn10-6) isolated from flooded ricefield rhizosphere in India.</title>
        <authorList>
            <person name="Pandit P.S."/>
            <person name="Pore S.D."/>
            <person name="Arora P."/>
            <person name="Kapse N.G."/>
            <person name="Dhakephalkar P.K."/>
            <person name="Rahalkar M.C."/>
        </authorList>
    </citation>
    <scope>NUCLEOTIDE SEQUENCE [LARGE SCALE GENOMIC DNA]</scope>
    <source>
        <strain evidence="9">Sn10-6</strain>
    </source>
</reference>
<evidence type="ECO:0000256" key="4">
    <source>
        <dbReference type="ARBA" id="ARBA00022679"/>
    </source>
</evidence>
<dbReference type="SMART" id="SM01294">
    <property type="entry name" value="PKS_PP_betabranch"/>
    <property type="match status" value="1"/>
</dbReference>
<evidence type="ECO:0000313" key="8">
    <source>
        <dbReference type="EMBL" id="KJV06896.1"/>
    </source>
</evidence>
<dbReference type="PATRIC" id="fig|1632867.3.peg.5336"/>
<keyword evidence="2" id="KW-0596">Phosphopantetheine</keyword>
<protein>
    <submittedName>
        <fullName evidence="8">Uncharacterized protein</fullName>
    </submittedName>
</protein>
<dbReference type="InterPro" id="IPR014030">
    <property type="entry name" value="Ketoacyl_synth_N"/>
</dbReference>
<sequence>MCQSKNAQSAYQHGLGYVFRLVKALLASGYGNESLRFIVITQSAFAVLEQDSPNPDCAAIHGFVESLAQEYPAWQVQALDKTCDDDSLDLMLQSLPSQRELTSLAYRRGEWFKQTLVRVSVSDSSNARSYRHNGVYLIIGGAGGLGVLWTEFLITQYQAQVVWLGRSSEQEIKTALECFVSFDIKPIYYQADATDSVALAKVYNAIKTEFGALHGVFHAALGAYDKTIAAMDEGLFRSIWASKVLITENIANVFKQEPLDFVVLFSSMIAFARPGGMSAYASACVGMDALALKLKRQGWPIKVVNWGYWAEGGGSRITDALKELVNLRGVKPISAEQGQYALDLLMQLPLTQLAVSHTTKPELIERIDLSTDSIYVSPQFESCLALLNAYQPSTPAPSQNCHSDSLNQWLVRLLFVELKALLAEQFTDQAVSAEVLMAKAQVLAKFKRWWLESFAILTEYGYLLEQHGLFRLNPDYESLNRAKVWQQWQAQQVELLAQPETRTLAVLVSDCLSQLPAILLGTVLVTDILFPNGAMDKIEGLYKNNPICDFFNQVMADVVVGFIRERLRQQPDAKIRLLEIGAGTGATTSTVLPVLSAVQHAVADYCYTDLSQSFFIHARQRYQNRYPFLRYQVFNIEQSPAQQGIELGCYDLVLATNVLHATSNMRNTLRNAQSVLAPNGLLIVNDISDKTIFASVLFGLIDGWSLAEDECVRIPGSPGLYPERWQQLLHNQGFASVHFPVASHHALGHQIIVAESNGLIRQNSAYQSVPPQNLHSHAQRRNEFEVGCATRTVELAKNSVEQNLSRDCSVHQGAQLHNLHSHAERGNESVPIAQVTDVVQCLIQCLAAALGIDADVIDTEQAFSDYGVDSILGVSLIQQIKQVLGIQLNTTVLFDYTNVTRLSKYIVEQGLVRTAYPTPQQALNHEEVGCATRTFEHTQQAMVDLATPTPQPILSQEAVNRYCDDDIAVIGLSCQCSGAEDADGFWQNLLHGVDSVTELPAHYLKPEQFSPTKQPGKSYCRWGGVLTHRDCFDPLFFSISPREAESMNPHQRLILQESWKSLEDAGINPKTLAGSRTGIFVGAEPTGYVHESFTGASEAIIASRLSYFLNLQGPAFVVNTGLLVFRRGLAFSV</sequence>
<dbReference type="PROSITE" id="PS52004">
    <property type="entry name" value="KS3_2"/>
    <property type="match status" value="1"/>
</dbReference>
<feature type="domain" description="Ketosynthase family 3 (KS3)" evidence="7">
    <location>
        <begin position="964"/>
        <end position="1133"/>
    </location>
</feature>
<dbReference type="SUPFAM" id="SSF53901">
    <property type="entry name" value="Thiolase-like"/>
    <property type="match status" value="1"/>
</dbReference>
<keyword evidence="9" id="KW-1185">Reference proteome</keyword>
<evidence type="ECO:0000256" key="2">
    <source>
        <dbReference type="ARBA" id="ARBA00022450"/>
    </source>
</evidence>
<dbReference type="Pfam" id="PF00550">
    <property type="entry name" value="PP-binding"/>
    <property type="match status" value="1"/>
</dbReference>
<dbReference type="SUPFAM" id="SSF53335">
    <property type="entry name" value="S-adenosyl-L-methionine-dependent methyltransferases"/>
    <property type="match status" value="1"/>
</dbReference>
<dbReference type="GO" id="GO:0006633">
    <property type="term" value="P:fatty acid biosynthetic process"/>
    <property type="evidence" value="ECO:0007669"/>
    <property type="project" value="TreeGrafter"/>
</dbReference>
<dbReference type="SUPFAM" id="SSF47336">
    <property type="entry name" value="ACP-like"/>
    <property type="match status" value="1"/>
</dbReference>
<dbReference type="InterPro" id="IPR009081">
    <property type="entry name" value="PP-bd_ACP"/>
</dbReference>
<dbReference type="InterPro" id="IPR020806">
    <property type="entry name" value="PKS_PP-bd"/>
</dbReference>
<dbReference type="SUPFAM" id="SSF51735">
    <property type="entry name" value="NAD(P)-binding Rossmann-fold domains"/>
    <property type="match status" value="2"/>
</dbReference>
<dbReference type="Gene3D" id="1.10.1200.10">
    <property type="entry name" value="ACP-like"/>
    <property type="match status" value="1"/>
</dbReference>
<dbReference type="CDD" id="cd02440">
    <property type="entry name" value="AdoMet_MTases"/>
    <property type="match status" value="1"/>
</dbReference>
<dbReference type="Pfam" id="PF00109">
    <property type="entry name" value="ketoacyl-synt"/>
    <property type="match status" value="1"/>
</dbReference>
<dbReference type="InterPro" id="IPR020841">
    <property type="entry name" value="PKS_Beta-ketoAc_synthase_dom"/>
</dbReference>
<evidence type="ECO:0000256" key="3">
    <source>
        <dbReference type="ARBA" id="ARBA00022553"/>
    </source>
</evidence>
<dbReference type="CDD" id="cd00833">
    <property type="entry name" value="PKS"/>
    <property type="match status" value="1"/>
</dbReference>
<dbReference type="PANTHER" id="PTHR43775:SF37">
    <property type="entry name" value="SI:DKEY-61P9.11"/>
    <property type="match status" value="1"/>
</dbReference>
<proteinExistence type="inferred from homology"/>
<dbReference type="AlphaFoldDB" id="A0A0F3IJL6"/>
<dbReference type="InterPro" id="IPR013217">
    <property type="entry name" value="Methyltransf_12"/>
</dbReference>
<dbReference type="InterPro" id="IPR029063">
    <property type="entry name" value="SAM-dependent_MTases_sf"/>
</dbReference>
<gene>
    <name evidence="8" type="ORF">VZ94_08305</name>
</gene>